<evidence type="ECO:0000256" key="1">
    <source>
        <dbReference type="ARBA" id="ARBA00001957"/>
    </source>
</evidence>
<dbReference type="SUPFAM" id="SSF52777">
    <property type="entry name" value="CoA-dependent acyltransferases"/>
    <property type="match status" value="12"/>
</dbReference>
<keyword evidence="6" id="KW-1185">Reference proteome</keyword>
<dbReference type="NCBIfam" id="NF004282">
    <property type="entry name" value="PRK05691.1"/>
    <property type="match status" value="6"/>
</dbReference>
<dbReference type="InterPro" id="IPR042099">
    <property type="entry name" value="ANL_N_sf"/>
</dbReference>
<dbReference type="InterPro" id="IPR010071">
    <property type="entry name" value="AA_adenyl_dom"/>
</dbReference>
<dbReference type="NCBIfam" id="TIGR01733">
    <property type="entry name" value="AA-adenyl-dom"/>
    <property type="match status" value="4"/>
</dbReference>
<reference evidence="5 6" key="1">
    <citation type="submission" date="2015-03" db="EMBL/GenBank/DDBJ databases">
        <title>Genome sequence of Pseudoalteromonas aurantia.</title>
        <authorList>
            <person name="Xie B.-B."/>
            <person name="Rong J.-C."/>
            <person name="Qin Q.-L."/>
            <person name="Zhang Y.-Z."/>
        </authorList>
    </citation>
    <scope>NUCLEOTIDE SEQUENCE [LARGE SCALE GENOMIC DNA]</scope>
    <source>
        <strain evidence="5 6">208</strain>
    </source>
</reference>
<dbReference type="InterPro" id="IPR001031">
    <property type="entry name" value="Thioesterase"/>
</dbReference>
<evidence type="ECO:0000256" key="3">
    <source>
        <dbReference type="ARBA" id="ARBA00022553"/>
    </source>
</evidence>
<dbReference type="Pfam" id="PF00501">
    <property type="entry name" value="AMP-binding"/>
    <property type="match status" value="4"/>
</dbReference>
<dbReference type="Gene3D" id="3.30.559.30">
    <property type="entry name" value="Nonribosomal peptide synthetase, condensation domain"/>
    <property type="match status" value="6"/>
</dbReference>
<dbReference type="InterPro" id="IPR029058">
    <property type="entry name" value="AB_hydrolase_fold"/>
</dbReference>
<dbReference type="InterPro" id="IPR020845">
    <property type="entry name" value="AMP-binding_CS"/>
</dbReference>
<dbReference type="PROSITE" id="PS00012">
    <property type="entry name" value="PHOSPHOPANTETHEINE"/>
    <property type="match status" value="3"/>
</dbReference>
<dbReference type="InterPro" id="IPR001242">
    <property type="entry name" value="Condensation_dom"/>
</dbReference>
<sequence length="5440" mass="606777">MSRQRRTRKNRQLSSLSEADKNKLQQMISGANSGVGTHISEHIADGELVPLTPAQKILWYAWKLDPDNVTYNLGGALHFEGLLDTHRVNSAFEQLCQRHDALRIKFVEGDLQDVWQIDGGDQTFTFFETTAVDLAQRDAQLRQIVVQPFDLVEGPLLRVGVVNQGNDSSLVVTLHHIIADGTSMQQLLDEFVAIYVALSEGKASSETVEKVGYLGFAKWLNKQDQQDLYAKQLEVWQKLLQADEPLRLPANNQARHSGQYSVKTQIQVLDEPVWHKVSMLAKANNVTPYLVLLTAWQVLLSRFANATRIQVGVPVANRHLSETFNLVGFFVNTQAYPLTIEHHESFSSLLEQASHVSKIGQGNQDLPFEHLLKALKPERQTGVHPIFQVMFNYLRRNKKSLQQLGGVALLDFEFYRFGMPFDLQLDVIEEVGQETTLNLMYANELYAPEFATQCLNTFHMVLTEVLEHINVPMAHLPLLAEKDLQRLAVWNVGSSPHSFITPVQQIIHDQSQKTPTRIAVSFKDETVTYEQLDIRANRLAHCLLAKGVRAEDKVGVVFERSVGMVVSLLAVLKAGAAYVPIDPTLPLERIDYIAQSSALALFLTDDSHKSLSQLAEIAPMVPVDTLELDEYESSVPNLITHATQLAYVIYTSGSTGNPKGVGNTHEAIYNRIAWQQSAYPLSVDDVVLQKTPFGFDVSVWEFFWPLMYGAKLVVAQPEAHKDSSRLLEVITKERVTTVHFVPSMLQAFINHEGVSSARSIKRILCSGEALPSEVQAKALQLLPNTEVYNLYGPTEAAVDVSHFTCHGNANVSVPIGSPIDGIKLLVLDSGLRLSPIGVAGELYIGGIGLARGYLHRADLTAERFVANPFSNDGERLYRTGDLVHWNAQGQLEYLGRTDHQVKIRGFRIELGEIEACLHAIDEVNEAVVIADKGPSGQRLVAYVSAAESIELDSEQIQNQLAEALPDYMVPSLLMVLPALPLNSNGKIDRNALPQASLTSSQIYQAPQSDNEAMLANIWQETLGVDKVGRLDNFFELGGDSIISLQIVAKVRQVGYVVTPKQMFEQQDIARLALQLEALDVSSIPEQTVTGTAKLLPIQAEFFAKPMIEYNHWNQAIMLRSEQHFNEPALQNAVSAILLYHDALRLRYTRTECDQWQQDYSAFDELLLESSYWSRSVQEKDVTALAEEAQRSLDIESGPIARFVNMQLDDGSARLLIVIHHLAVDGVSWRTLINDFMTAYEAAQRNEEIALGLKSHSYQYWAEQISQYPQLFEGEFSYWQSHSVKPLQLPNLNAQGSQAMSESGVISVILEQATTQALLQNSSHAYRTQINELLLSALSEAVYGWTEDTHICVNLEGHGRETWEDTSDLSRSVGWYTSLFPVSLTRAKALSDTIKNTKEQLRSVPNKGIGYGAFKYYGNPQEQAELQQQPMGQIEFNYLGQTDNTFEKTEQGLSLTLADESVGASFSPKYPQQTELVINGKVFAGQLQFDISFSTARLLHHDVQVFADKLYQSLCAVVEHCQQARPTLTPSDAPLAKMSQAELDELPIELSQLQTLYPLSPMQEGMLFHSLYDEGEAYINQTCLEIENLDVERFKHAWQQVVSRHDALRTGFLTERQQTLQYVMRSLIPQWHELDWQSYDEHELPQLLTQQAQSDSKAGFDLTNDPGLTRLTLVKLAAQKYHFIWTTHHLLTDGWSSSAMMGEVLQAYEGKTLPVAQGQYEQYIAYLMKQDQVSNLAFWAKETARLSEPSYLTSVIGDEHTDGEYNAYAIEFDEPQTQKLIEFSQQNRVTLNTLIQGSWSFLLSRYLNRASVCFGATTSGRPTDLFASESSQGMFINTVPVVATVDPAMTISAWLQALQNDNLQAREHEFTPLYDIQKQAGEYLELNKEGLFDTLMVFENYPISKAVQTRDEQDTQFSVLAAREETTYPLTLGVLVDSSLSITFTYQGWKISAAGVETIAKQLKGLLLAFIANNTQLLSALSLVTPAQAESLRTQGFGDEFVPYISGTETPIYIPNGEAPTLRAEQYQDVVSTLNQLAEQTPDAEAVACDGLSYTFKELYEKSSQLAYYLREQGVVAEQKVGVALERSRDLPVAFLAILKAGAVYVPMDLSYPEQRLAYMIKDSQMQHILVSDNRIAELAGEAQLHCLPEITLNDSWQMETVYPAQGAYVIYTSGSTGNPKGVLVSRGSIGMHCRSIGRRYGLSASDRELIFMSFCFDGAHERWLSAVTHGGTVVIRPEKQWDLQETYENMHAQRVSVVVFPPVFLRELAAYVEQIGNPPPVRVYCFGGDAMPQASFELAQRVLKPAFFINGYGPTETVVTPLTWKALPGSSFDSVYAPIGEVLGQRQAWILDDQLNLVLPGMIGELYMAEEVGLARGYLNRPDLTAERFVADPFKEDGSRLYRTGDLVRWNADNQMEYLGRTDHQVKIRGFRIELGEIESLLRKSAGVNEAVVIADDTPSGKRLVGYVSGHDEGLLDVVALKATLAQQLPDYMVPSVLMALAELPTNSNGKIDRKALPKAQLESEKAYVAPEGELETLLAEIWCEVLGVEQVGRFDNFFALGGDSINSLRLIALAKSHDITLSVQDIFTSTDLYSLALQSLSSSENTISPLLRAERAQQTLSYAQERQWFLWKLAPDSDAYHITGGLILEGTLDFTALQTAFDYVLEKHDALRTRFVEHQDASVTQVVEQGVKANIQRLDGSTKNVESDTFKSDLVKKPFDLTTDKLLRVGLITHAQDKHELIVVMHHIVSDGWSLNLIIADFVAGYSAALKGDSLAVELQPRYSDYAQWQKQWLEEGEDARQLAYWKTNLGDSHPVLELPADLQSDQQEYSNGIAIHAIPKALKAQLSHYAKDQGSTLFALLMSAWHVLLHRYSGQSDIRVGMPIANRQHIESQSIVGFFVNTQVIRSVLSADMALGQVVNVITESLQGAQANQDLPFEKLVDGLELERNLNRSPLFQVMLNYQRQEDNLLSQLPELTISEAKLPTNSAQFELLLEAIEDTEGEVTLYLNYAIELYSDNRVQELLDGFMSILTDIALRPEQTVSSVELLLEHTVGHLIAFGRGNECNKPKMLLHESIEYHSVNTPNQIALRDEEESITYGQLALKVSRLCAYLQANDVLVEDQVGVIFNRNIDMVVSLLAIHQAGAAYVPIDPNLPSDRVKYIVSSSTLKLILTDGSAANFTELAQLSEIHELQDIVYSSDEPHHYPHMSKDNLAYVIYTSGSTGQPKGVAVTHQGLSNYLSYAQAAYLPNVSSSLVSSTLSFDATVTSLLVPLYSGKTVTLLASGDEELSNLIAHLQQSNDATLYKITPAHIDAMLASDLLTTNEQAHCFVVGGDKLLSSTVAQLKALFPYAQIINEYGPTETVVGCSVFNIGNETNERWDVIPITDAIENTQLYVLSDALTLMPIGVPGELYIAGEGLARGYLNQGALTSERFIANPFSDDGARLYRTGDLVRWSFDGELEYLGRTDHQVKVRGFRIELGEIEANLCNIPTVNEAIVVADETENGTQLVAYIVADDDIEYDALKEILRNNLPSYMIPDIFVTLASFPLTNNGKVNRSALPKVDRAAELDFVAPEGELEIMLAAIWRSILGVEQVGRHDNFFELGGDSIVSLQIIAKLRQAGYLVTPKQVFEQQSIARLVNCLIVMEDEDLIEQSVFGEVELLPIQSSFFKNEMVDRSHWNQAVMLHSDQALDDVALNAAISQLVESHDALRMRYYQDEMGGWSQEYTEYREDFVEQNMWLHDVDVADIEQLAQQAQESLDITHGSMMRVVQMRVNDGTYRLLFVIHHLVVDGVSWRVLLDDLAVAYEQAIEGKSLTLALKSHSYQYWADRVREYPSQFKDEFAYWSEQVTQPLQLPNLNAQGSALALHRAAVSVSLDKVRTESLLHDAPKVYRTQINDLLLSALSEALYQWLGQSKVSINLEGHGREPWEQGVDLSRTVGWFTTLYPIVLQRMPSLAHTIIANKENLRAIPNKGIGYSAFKFNGTDEEQAQLQQSSLSQIEFNYLGQFDNGTVHDSTSVWRLASESSGKATSDNIAMNSELAINGQVLNGALSFEISFSQARLNNEDVAQFAAHFEAALQQVVAHCQTTQGTLTPSDVPLTKLSQTQLDALPLNLSNVDDLYPLSPMQEGMLFHSMFEQSSAYINQTCFEVKGLDVARFKQAWQSVIARHDVLRTGFVCTDNFNLQFVAKETDQSWQELDWQNSKLDKAAFITQAQADRERGFDFINDPGLTRLTLIHTGATEHYLIWTSHHLLTDGWSTSVMMGEILQAYEGMSLPKDTVQYKDYITYLKEQDASTNLAYWQHETSRLTGPSYLTSVLNGDSEFRQYGKQYIHFDETQTVSLTAFAKQNHVTINTVIQGAWALLLSRYLNRDTVCFGATTSGRPTDMAGSGACLGMFINTIPVIAEIDPAQSLSTWLQSIQTASVRSREFEFTPLYDIQKQAGERLDLNIEGLFDTLMVFENYPISETLQNGEGKDTAFDVVNSAEETNYPVSLGVEIEALLKITLTYQHDKVSTVSANMLSKQLESLILAMVSNQNQLLSALSLVTPAQAESLRTQGFGDEFVPYISGTETPIYIPNGAAPTLRAEQYQDVVSTLNQLAEQTPDAEAVACDGLSYTFKELYEKSSQLAYYLREQGVVAEQKVGVALERSRDLPVAFLAILKAGAVYVPMDLSYPEQRLAYMIKDSQMQHILVSDNRIAELAGEAQLHCLPEIALNDSWQMETVYPAQGAYVIYTSGSTGNPKGVLVSRGSIGMHCRSIGRRYGLSASDRELIFMSFCFDGAHERWLSAVTHGGTVVIRPEKQWDLQETYENMHAQRVSVVVFPPVFLRELAAYVEQIGNPPPVRVYCFGGDAMPQASFELAQRVLKPAFFINGYGPTETVVTPLTWKALPGSSFDSVYAPIGEVLGQRQAWILDDQLNLVLPGMIGELYMAEEVGLARGYLNRPDLTAERFVADPFKEDGSRLYRTGDLVRWNADNQMEYLGRTDHQVKIRGFRIELGEIESLLRKSAGVNEAVVIADDTPSGKRLVGYVSGHDEGLLDVVALKATLAQQLPDYMVPSVLMALAELPTNSNGKIDRKALPKAQLESEKAYVAPEGELETLLAEIWREVLGVEQVGRFDNFFALGGDSINGLKVTSQWQQRHHLPFNIRLLWQAPDLSSLVNALLSDAIPSVHSLNSLIATGPNLFCLHEGSGLTIAYRPLAQRLEGRVNCIGIAPDDAFDMQSDLQQLANHYASEILRYQQSGPYYLAGWSMGAPIALLVANTLSDLGHTVSMVQLIDSWNPFEYQNSEILMWHQWISKWVMQHVIAREDEVEAVVETYIAANTEAVMPLVDLLMQYKESFSEEVTNLPATELVTLIQVAYHLYTTSRRPINYKVVNSAGIHCWWSSDTSTESTANYYGGLGQSLPETRLEYDHQGIVMSSEVLDGIEQAMEKFL</sequence>
<dbReference type="InterPro" id="IPR009081">
    <property type="entry name" value="PP-bd_ACP"/>
</dbReference>
<dbReference type="SUPFAM" id="SSF53474">
    <property type="entry name" value="alpha/beta-Hydrolases"/>
    <property type="match status" value="1"/>
</dbReference>
<dbReference type="Pfam" id="PF00550">
    <property type="entry name" value="PP-binding"/>
    <property type="match status" value="4"/>
</dbReference>
<dbReference type="CDD" id="cd19534">
    <property type="entry name" value="E_NRPS"/>
    <property type="match status" value="2"/>
</dbReference>
<dbReference type="Gene3D" id="3.40.50.1820">
    <property type="entry name" value="alpha/beta hydrolase"/>
    <property type="match status" value="1"/>
</dbReference>
<dbReference type="PANTHER" id="PTHR45398:SF1">
    <property type="entry name" value="ENZYME, PUTATIVE (JCVI)-RELATED"/>
    <property type="match status" value="1"/>
</dbReference>
<dbReference type="InterPro" id="IPR006162">
    <property type="entry name" value="Ppantetheine_attach_site"/>
</dbReference>
<keyword evidence="3" id="KW-0597">Phosphoprotein</keyword>
<evidence type="ECO:0000256" key="2">
    <source>
        <dbReference type="ARBA" id="ARBA00022450"/>
    </source>
</evidence>
<dbReference type="Gene3D" id="1.10.1200.10">
    <property type="entry name" value="ACP-like"/>
    <property type="match status" value="4"/>
</dbReference>
<dbReference type="PANTHER" id="PTHR45398">
    <property type="match status" value="1"/>
</dbReference>
<dbReference type="CDD" id="cd17649">
    <property type="entry name" value="A_NRPS_PvdJ-like"/>
    <property type="match status" value="2"/>
</dbReference>
<protein>
    <recommendedName>
        <fullName evidence="4">Carrier domain-containing protein</fullName>
    </recommendedName>
</protein>
<dbReference type="PROSITE" id="PS50075">
    <property type="entry name" value="CARRIER"/>
    <property type="match status" value="4"/>
</dbReference>
<dbReference type="InterPro" id="IPR000873">
    <property type="entry name" value="AMP-dep_synth/lig_dom"/>
</dbReference>
<dbReference type="PROSITE" id="PS00455">
    <property type="entry name" value="AMP_BINDING"/>
    <property type="match status" value="4"/>
</dbReference>
<dbReference type="NCBIfam" id="TIGR01720">
    <property type="entry name" value="NRPS-para261"/>
    <property type="match status" value="2"/>
</dbReference>
<dbReference type="CDD" id="cd05930">
    <property type="entry name" value="A_NRPS"/>
    <property type="match status" value="1"/>
</dbReference>
<dbReference type="SUPFAM" id="SSF47336">
    <property type="entry name" value="ACP-like"/>
    <property type="match status" value="4"/>
</dbReference>
<dbReference type="NCBIfam" id="NF003417">
    <property type="entry name" value="PRK04813.1"/>
    <property type="match status" value="4"/>
</dbReference>
<dbReference type="RefSeq" id="WP_192509021.1">
    <property type="nucleotide sequence ID" value="NZ_AQGV01000014.1"/>
</dbReference>
<dbReference type="Pfam" id="PF13193">
    <property type="entry name" value="AMP-binding_C"/>
    <property type="match status" value="4"/>
</dbReference>
<dbReference type="Gene3D" id="3.30.559.10">
    <property type="entry name" value="Chloramphenicol acetyltransferase-like domain"/>
    <property type="match status" value="6"/>
</dbReference>
<gene>
    <name evidence="5" type="ORF">PAUR_a4399</name>
</gene>
<dbReference type="CDD" id="cd19543">
    <property type="entry name" value="DCL_NRPS"/>
    <property type="match status" value="1"/>
</dbReference>
<comment type="cofactor">
    <cofactor evidence="1">
        <name>pantetheine 4'-phosphate</name>
        <dbReference type="ChEBI" id="CHEBI:47942"/>
    </cofactor>
</comment>
<evidence type="ECO:0000313" key="6">
    <source>
        <dbReference type="Proteomes" id="UP000615755"/>
    </source>
</evidence>
<dbReference type="InterPro" id="IPR023213">
    <property type="entry name" value="CAT-like_dom_sf"/>
</dbReference>
<accession>A0ABR9EFQ0</accession>
<dbReference type="Gene3D" id="3.40.50.12780">
    <property type="entry name" value="N-terminal domain of ligase-like"/>
    <property type="match status" value="2"/>
</dbReference>
<keyword evidence="2" id="KW-0596">Phosphopantetheine</keyword>
<name>A0ABR9EFQ0_9GAMM</name>
<dbReference type="SUPFAM" id="SSF56801">
    <property type="entry name" value="Acetyl-CoA synthetase-like"/>
    <property type="match status" value="4"/>
</dbReference>
<dbReference type="Gene3D" id="2.30.38.10">
    <property type="entry name" value="Luciferase, Domain 3"/>
    <property type="match status" value="2"/>
</dbReference>
<feature type="domain" description="Carrier" evidence="4">
    <location>
        <begin position="5097"/>
        <end position="5172"/>
    </location>
</feature>
<dbReference type="InterPro" id="IPR036736">
    <property type="entry name" value="ACP-like_sf"/>
</dbReference>
<dbReference type="InterPro" id="IPR045851">
    <property type="entry name" value="AMP-bd_C_sf"/>
</dbReference>
<proteinExistence type="predicted"/>
<organism evidence="5 6">
    <name type="scientific">Pseudoalteromonas aurantia 208</name>
    <dbReference type="NCBI Taxonomy" id="1314867"/>
    <lineage>
        <taxon>Bacteria</taxon>
        <taxon>Pseudomonadati</taxon>
        <taxon>Pseudomonadota</taxon>
        <taxon>Gammaproteobacteria</taxon>
        <taxon>Alteromonadales</taxon>
        <taxon>Pseudoalteromonadaceae</taxon>
        <taxon>Pseudoalteromonas</taxon>
    </lineage>
</organism>
<dbReference type="Gene3D" id="3.40.50.980">
    <property type="match status" value="4"/>
</dbReference>
<evidence type="ECO:0000259" key="4">
    <source>
        <dbReference type="PROSITE" id="PS50075"/>
    </source>
</evidence>
<comment type="caution">
    <text evidence="5">The sequence shown here is derived from an EMBL/GenBank/DDBJ whole genome shotgun (WGS) entry which is preliminary data.</text>
</comment>
<dbReference type="Pfam" id="PF00975">
    <property type="entry name" value="Thioesterase"/>
    <property type="match status" value="1"/>
</dbReference>
<dbReference type="EMBL" id="AQGV01000014">
    <property type="protein sequence ID" value="MBE0369818.1"/>
    <property type="molecule type" value="Genomic_DNA"/>
</dbReference>
<dbReference type="InterPro" id="IPR025110">
    <property type="entry name" value="AMP-bd_C"/>
</dbReference>
<evidence type="ECO:0000313" key="5">
    <source>
        <dbReference type="EMBL" id="MBE0369818.1"/>
    </source>
</evidence>
<dbReference type="Proteomes" id="UP000615755">
    <property type="component" value="Unassembled WGS sequence"/>
</dbReference>
<feature type="domain" description="Carrier" evidence="4">
    <location>
        <begin position="1005"/>
        <end position="1079"/>
    </location>
</feature>
<dbReference type="Pfam" id="PF00668">
    <property type="entry name" value="Condensation"/>
    <property type="match status" value="6"/>
</dbReference>
<feature type="domain" description="Carrier" evidence="4">
    <location>
        <begin position="2530"/>
        <end position="2604"/>
    </location>
</feature>
<dbReference type="Gene3D" id="3.30.300.30">
    <property type="match status" value="4"/>
</dbReference>
<dbReference type="CDD" id="cd17646">
    <property type="entry name" value="A_NRPS_AB3403-like"/>
    <property type="match status" value="1"/>
</dbReference>
<feature type="domain" description="Carrier" evidence="4">
    <location>
        <begin position="3575"/>
        <end position="3649"/>
    </location>
</feature>
<dbReference type="CDD" id="cd19531">
    <property type="entry name" value="LCL_NRPS-like"/>
    <property type="match status" value="2"/>
</dbReference>
<dbReference type="InterPro" id="IPR010060">
    <property type="entry name" value="NRPS_synth"/>
</dbReference>